<dbReference type="RefSeq" id="WP_095746342.1">
    <property type="nucleotide sequence ID" value="NZ_CP023284.1"/>
</dbReference>
<name>A0A250DPB1_9BURK</name>
<proteinExistence type="inferred from homology"/>
<evidence type="ECO:0000313" key="3">
    <source>
        <dbReference type="Proteomes" id="UP000217154"/>
    </source>
</evidence>
<dbReference type="InterPro" id="IPR053714">
    <property type="entry name" value="Iso_Racemase_Enz_sf"/>
</dbReference>
<comment type="similarity">
    <text evidence="1">Belongs to the HyuE racemase family.</text>
</comment>
<reference evidence="2 3" key="1">
    <citation type="submission" date="2017-09" db="EMBL/GenBank/DDBJ databases">
        <title>The diverse metabolic capabilities of V. boronicumulans make it an excellent choice for continued studies on novel biodegradation.</title>
        <authorList>
            <person name="Sun S."/>
        </authorList>
    </citation>
    <scope>NUCLEOTIDE SEQUENCE [LARGE SCALE GENOMIC DNA]</scope>
    <source>
        <strain evidence="2 3">J1</strain>
    </source>
</reference>
<evidence type="ECO:0000313" key="2">
    <source>
        <dbReference type="EMBL" id="ATA56094.1"/>
    </source>
</evidence>
<protein>
    <submittedName>
        <fullName evidence="2">Hydantoin racemase</fullName>
    </submittedName>
</protein>
<dbReference type="Pfam" id="PF01177">
    <property type="entry name" value="Asp_Glu_race"/>
    <property type="match status" value="1"/>
</dbReference>
<dbReference type="InterPro" id="IPR015942">
    <property type="entry name" value="Asp/Glu/hydantoin_racemase"/>
</dbReference>
<dbReference type="PANTHER" id="PTHR28047:SF5">
    <property type="entry name" value="PROTEIN DCG1"/>
    <property type="match status" value="1"/>
</dbReference>
<dbReference type="Proteomes" id="UP000217154">
    <property type="component" value="Chromosome"/>
</dbReference>
<dbReference type="GO" id="GO:0047661">
    <property type="term" value="F:amino-acid racemase activity"/>
    <property type="evidence" value="ECO:0007669"/>
    <property type="project" value="InterPro"/>
</dbReference>
<dbReference type="EMBL" id="CP023284">
    <property type="protein sequence ID" value="ATA56094.1"/>
    <property type="molecule type" value="Genomic_DNA"/>
</dbReference>
<dbReference type="InterPro" id="IPR052186">
    <property type="entry name" value="Hydantoin_racemase-like"/>
</dbReference>
<sequence length="263" mass="29353">MTLRIRWIRAVGNDTYNARFAQEFAQVKNPGTEVEVVSLRNASVQHHVEYQSYEALLGADIVRAVRDTAQQGFDAVVVGCFYDPVLVEAREISGQTVVVAPCQASFEVASNLAQKVSVIVGRRKWVPRIEARVREYGHAHLIASFRALELGVEDFQRDRDETVRRMIAQGRRAIDEDGAEALILGCTLEFGFYRQLQDALGVPVIDSALAAFKRAEALADTKQRFDWKPSRVGGCEPPPEDKELLAWNVFDPADVPVVSRVRA</sequence>
<dbReference type="SUPFAM" id="SSF53681">
    <property type="entry name" value="Aspartate/glutamate racemase"/>
    <property type="match status" value="1"/>
</dbReference>
<evidence type="ECO:0000256" key="1">
    <source>
        <dbReference type="ARBA" id="ARBA00038414"/>
    </source>
</evidence>
<dbReference type="AlphaFoldDB" id="A0A250DPB1"/>
<organism evidence="2 3">
    <name type="scientific">Variovorax boronicumulans</name>
    <dbReference type="NCBI Taxonomy" id="436515"/>
    <lineage>
        <taxon>Bacteria</taxon>
        <taxon>Pseudomonadati</taxon>
        <taxon>Pseudomonadota</taxon>
        <taxon>Betaproteobacteria</taxon>
        <taxon>Burkholderiales</taxon>
        <taxon>Comamonadaceae</taxon>
        <taxon>Variovorax</taxon>
    </lineage>
</organism>
<accession>A0A250DPB1</accession>
<dbReference type="PANTHER" id="PTHR28047">
    <property type="entry name" value="PROTEIN DCG1"/>
    <property type="match status" value="1"/>
</dbReference>
<dbReference type="InterPro" id="IPR001920">
    <property type="entry name" value="Asp/Glu_race"/>
</dbReference>
<dbReference type="Gene3D" id="3.40.50.12500">
    <property type="match status" value="1"/>
</dbReference>
<gene>
    <name evidence="2" type="ORF">CKY39_24755</name>
</gene>
<dbReference type="KEGG" id="vbo:CKY39_24755"/>